<dbReference type="eggNOG" id="COG2205">
    <property type="taxonomic scope" value="Bacteria"/>
</dbReference>
<dbReference type="InterPro" id="IPR036890">
    <property type="entry name" value="HATPase_C_sf"/>
</dbReference>
<dbReference type="InterPro" id="IPR003594">
    <property type="entry name" value="HATPase_dom"/>
</dbReference>
<dbReference type="FunFam" id="3.30.565.10:FF:000023">
    <property type="entry name" value="PAS domain-containing sensor histidine kinase"/>
    <property type="match status" value="1"/>
</dbReference>
<dbReference type="GO" id="GO:0000155">
    <property type="term" value="F:phosphorelay sensor kinase activity"/>
    <property type="evidence" value="ECO:0007669"/>
    <property type="project" value="InterPro"/>
</dbReference>
<dbReference type="SMART" id="SM00387">
    <property type="entry name" value="HATPase_c"/>
    <property type="match status" value="1"/>
</dbReference>
<dbReference type="InterPro" id="IPR000014">
    <property type="entry name" value="PAS"/>
</dbReference>
<evidence type="ECO:0000256" key="10">
    <source>
        <dbReference type="ARBA" id="ARBA00022840"/>
    </source>
</evidence>
<evidence type="ECO:0000256" key="11">
    <source>
        <dbReference type="ARBA" id="ARBA00022989"/>
    </source>
</evidence>
<keyword evidence="7" id="KW-0812">Transmembrane</keyword>
<dbReference type="FunFam" id="1.10.287.130:FF:000004">
    <property type="entry name" value="Ethylene receptor 1"/>
    <property type="match status" value="1"/>
</dbReference>
<dbReference type="PROSITE" id="PS50113">
    <property type="entry name" value="PAC"/>
    <property type="match status" value="1"/>
</dbReference>
<evidence type="ECO:0000256" key="8">
    <source>
        <dbReference type="ARBA" id="ARBA00022741"/>
    </source>
</evidence>
<organism evidence="17 18">
    <name type="scientific">Bacteroides stercorirosoris</name>
    <dbReference type="NCBI Taxonomy" id="871324"/>
    <lineage>
        <taxon>Bacteria</taxon>
        <taxon>Pseudomonadati</taxon>
        <taxon>Bacteroidota</taxon>
        <taxon>Bacteroidia</taxon>
        <taxon>Bacteroidales</taxon>
        <taxon>Bacteroidaceae</taxon>
        <taxon>Bacteroides</taxon>
    </lineage>
</organism>
<dbReference type="CDD" id="cd00082">
    <property type="entry name" value="HisKA"/>
    <property type="match status" value="1"/>
</dbReference>
<evidence type="ECO:0000259" key="15">
    <source>
        <dbReference type="PROSITE" id="PS50112"/>
    </source>
</evidence>
<dbReference type="Gene3D" id="1.10.287.130">
    <property type="match status" value="1"/>
</dbReference>
<proteinExistence type="predicted"/>
<dbReference type="SUPFAM" id="SSF55874">
    <property type="entry name" value="ATPase domain of HSP90 chaperone/DNA topoisomerase II/histidine kinase"/>
    <property type="match status" value="1"/>
</dbReference>
<dbReference type="PRINTS" id="PR00344">
    <property type="entry name" value="BCTRLSENSOR"/>
</dbReference>
<dbReference type="EC" id="2.7.13.3" evidence="3"/>
<dbReference type="PROSITE" id="PS50112">
    <property type="entry name" value="PAS"/>
    <property type="match status" value="1"/>
</dbReference>
<keyword evidence="8" id="KW-0547">Nucleotide-binding</keyword>
<name>A0A1M6JTM3_9BACE</name>
<keyword evidence="5" id="KW-0597">Phosphoprotein</keyword>
<keyword evidence="11" id="KW-1133">Transmembrane helix</keyword>
<comment type="catalytic activity">
    <reaction evidence="1">
        <text>ATP + protein L-histidine = ADP + protein N-phospho-L-histidine.</text>
        <dbReference type="EC" id="2.7.13.3"/>
    </reaction>
</comment>
<dbReference type="AlphaFoldDB" id="A0A1M6JTM3"/>
<evidence type="ECO:0000256" key="5">
    <source>
        <dbReference type="ARBA" id="ARBA00022553"/>
    </source>
</evidence>
<keyword evidence="9" id="KW-0418">Kinase</keyword>
<keyword evidence="10" id="KW-0067">ATP-binding</keyword>
<evidence type="ECO:0000256" key="9">
    <source>
        <dbReference type="ARBA" id="ARBA00022777"/>
    </source>
</evidence>
<evidence type="ECO:0000256" key="1">
    <source>
        <dbReference type="ARBA" id="ARBA00000085"/>
    </source>
</evidence>
<dbReference type="InterPro" id="IPR036097">
    <property type="entry name" value="HisK_dim/P_sf"/>
</dbReference>
<dbReference type="SMART" id="SM00388">
    <property type="entry name" value="HisKA"/>
    <property type="match status" value="1"/>
</dbReference>
<dbReference type="Pfam" id="PF13426">
    <property type="entry name" value="PAS_9"/>
    <property type="match status" value="1"/>
</dbReference>
<dbReference type="RefSeq" id="WP_073314601.1">
    <property type="nucleotide sequence ID" value="NZ_FQZN01000032.1"/>
</dbReference>
<feature type="domain" description="PAC" evidence="16">
    <location>
        <begin position="106"/>
        <end position="156"/>
    </location>
</feature>
<dbReference type="InterPro" id="IPR000700">
    <property type="entry name" value="PAS-assoc_C"/>
</dbReference>
<dbReference type="SUPFAM" id="SSF47384">
    <property type="entry name" value="Homodimeric domain of signal transducing histidine kinase"/>
    <property type="match status" value="1"/>
</dbReference>
<dbReference type="Pfam" id="PF08448">
    <property type="entry name" value="PAS_4"/>
    <property type="match status" value="1"/>
</dbReference>
<evidence type="ECO:0000259" key="14">
    <source>
        <dbReference type="PROSITE" id="PS50109"/>
    </source>
</evidence>
<dbReference type="CDD" id="cd16922">
    <property type="entry name" value="HATPase_EvgS-ArcB-TorS-like"/>
    <property type="match status" value="1"/>
</dbReference>
<keyword evidence="18" id="KW-1185">Reference proteome</keyword>
<dbReference type="GO" id="GO:0005524">
    <property type="term" value="F:ATP binding"/>
    <property type="evidence" value="ECO:0007669"/>
    <property type="project" value="UniProtKB-KW"/>
</dbReference>
<protein>
    <recommendedName>
        <fullName evidence="3">histidine kinase</fullName>
        <ecNumber evidence="3">2.7.13.3</ecNumber>
    </recommendedName>
</protein>
<evidence type="ECO:0000256" key="13">
    <source>
        <dbReference type="ARBA" id="ARBA00023136"/>
    </source>
</evidence>
<evidence type="ECO:0000256" key="12">
    <source>
        <dbReference type="ARBA" id="ARBA00023012"/>
    </source>
</evidence>
<feature type="domain" description="Histidine kinase" evidence="14">
    <location>
        <begin position="303"/>
        <end position="514"/>
    </location>
</feature>
<dbReference type="InterPro" id="IPR004358">
    <property type="entry name" value="Sig_transdc_His_kin-like_C"/>
</dbReference>
<sequence length="521" mass="59723">MTDTQNHNFHSPEELLARLEKNEQRLTAAKQKAAKAMTDRKIVLDNLNIGMVYLNKEFVVQWESLNLYSHIIGEDTYKEGKLCYQTVFHRDTPCENCPVKRIFESKSQEYHSLERSGRILEVTANPVFNEDNEIEGGVLKLEDITERIRQEKEIARLNILMDAILNNIPVYLFVKDPNNDFRYVYWNKALVSGTGITAAKVLGRKDEEIFSDSLDVERFSKNDKTLMDTREELHVVEKFTTTNGEKRVASSIKTLIPSSTGGLPLILGISWDITELKKTEQELIIAKEKAEESNRLKTAFLANMSHEIRTPLNAIVGFSDLMTETEEIEEKQEYIKIIKKNNDILLQLITDILDLSKIEAEVLDFNLSTTDVNKVCEEVVTSCTMRWDSPVPIILEKSLPECYIYSDKNRIYQVLTNMINNALKFTQEGEIRVGYHVLDNNTIRFYVQDTGIGIKEKHIPTIFDRFVKLNSFAQGTGLGLAICKNIVEQLHGEIGVESRWGEGSCFWFTLPYDKKIVLKTS</sequence>
<keyword evidence="6" id="KW-0808">Transferase</keyword>
<dbReference type="InterPro" id="IPR013656">
    <property type="entry name" value="PAS_4"/>
</dbReference>
<dbReference type="Proteomes" id="UP000184192">
    <property type="component" value="Unassembled WGS sequence"/>
</dbReference>
<dbReference type="GeneID" id="92714041"/>
<evidence type="ECO:0000256" key="2">
    <source>
        <dbReference type="ARBA" id="ARBA00004236"/>
    </source>
</evidence>
<evidence type="ECO:0000256" key="4">
    <source>
        <dbReference type="ARBA" id="ARBA00022475"/>
    </source>
</evidence>
<evidence type="ECO:0000259" key="16">
    <source>
        <dbReference type="PROSITE" id="PS50113"/>
    </source>
</evidence>
<dbReference type="InterPro" id="IPR050736">
    <property type="entry name" value="Sensor_HK_Regulatory"/>
</dbReference>
<dbReference type="NCBIfam" id="TIGR00229">
    <property type="entry name" value="sensory_box"/>
    <property type="match status" value="1"/>
</dbReference>
<keyword evidence="13" id="KW-0472">Membrane</keyword>
<dbReference type="InterPro" id="IPR005467">
    <property type="entry name" value="His_kinase_dom"/>
</dbReference>
<dbReference type="CDD" id="cd00130">
    <property type="entry name" value="PAS"/>
    <property type="match status" value="1"/>
</dbReference>
<comment type="subcellular location">
    <subcellularLocation>
        <location evidence="2">Cell membrane</location>
    </subcellularLocation>
</comment>
<reference evidence="18" key="1">
    <citation type="submission" date="2016-11" db="EMBL/GenBank/DDBJ databases">
        <authorList>
            <person name="Varghese N."/>
            <person name="Submissions S."/>
        </authorList>
    </citation>
    <scope>NUCLEOTIDE SEQUENCE [LARGE SCALE GENOMIC DNA]</scope>
    <source>
        <strain evidence="18">DSM 26884</strain>
    </source>
</reference>
<dbReference type="PANTHER" id="PTHR43711">
    <property type="entry name" value="TWO-COMPONENT HISTIDINE KINASE"/>
    <property type="match status" value="1"/>
</dbReference>
<keyword evidence="4" id="KW-1003">Cell membrane</keyword>
<evidence type="ECO:0000256" key="7">
    <source>
        <dbReference type="ARBA" id="ARBA00022692"/>
    </source>
</evidence>
<dbReference type="Gene3D" id="3.30.450.20">
    <property type="entry name" value="PAS domain"/>
    <property type="match status" value="2"/>
</dbReference>
<dbReference type="InterPro" id="IPR035965">
    <property type="entry name" value="PAS-like_dom_sf"/>
</dbReference>
<dbReference type="PANTHER" id="PTHR43711:SF31">
    <property type="entry name" value="HISTIDINE KINASE"/>
    <property type="match status" value="1"/>
</dbReference>
<keyword evidence="12" id="KW-0902">Two-component regulatory system</keyword>
<evidence type="ECO:0000313" key="17">
    <source>
        <dbReference type="EMBL" id="SHJ50033.1"/>
    </source>
</evidence>
<dbReference type="GO" id="GO:0005886">
    <property type="term" value="C:plasma membrane"/>
    <property type="evidence" value="ECO:0007669"/>
    <property type="project" value="UniProtKB-SubCell"/>
</dbReference>
<dbReference type="Gene3D" id="3.30.565.10">
    <property type="entry name" value="Histidine kinase-like ATPase, C-terminal domain"/>
    <property type="match status" value="1"/>
</dbReference>
<gene>
    <name evidence="17" type="ORF">SAMN05444350_1325</name>
</gene>
<dbReference type="InterPro" id="IPR003661">
    <property type="entry name" value="HisK_dim/P_dom"/>
</dbReference>
<dbReference type="SUPFAM" id="SSF55785">
    <property type="entry name" value="PYP-like sensor domain (PAS domain)"/>
    <property type="match status" value="1"/>
</dbReference>
<dbReference type="Pfam" id="PF00512">
    <property type="entry name" value="HisKA"/>
    <property type="match status" value="1"/>
</dbReference>
<accession>A0A1M6JTM3</accession>
<feature type="domain" description="PAS" evidence="15">
    <location>
        <begin position="161"/>
        <end position="204"/>
    </location>
</feature>
<evidence type="ECO:0000256" key="3">
    <source>
        <dbReference type="ARBA" id="ARBA00012438"/>
    </source>
</evidence>
<dbReference type="PROSITE" id="PS50109">
    <property type="entry name" value="HIS_KIN"/>
    <property type="match status" value="1"/>
</dbReference>
<dbReference type="EMBL" id="FQZN01000032">
    <property type="protein sequence ID" value="SHJ50033.1"/>
    <property type="molecule type" value="Genomic_DNA"/>
</dbReference>
<dbReference type="Pfam" id="PF02518">
    <property type="entry name" value="HATPase_c"/>
    <property type="match status" value="1"/>
</dbReference>
<evidence type="ECO:0000313" key="18">
    <source>
        <dbReference type="Proteomes" id="UP000184192"/>
    </source>
</evidence>
<evidence type="ECO:0000256" key="6">
    <source>
        <dbReference type="ARBA" id="ARBA00022679"/>
    </source>
</evidence>